<comment type="catalytic activity">
    <reaction evidence="10">
        <text>L-leucine + 2-oxoglutarate = 4-methyl-2-oxopentanoate + L-glutamate</text>
        <dbReference type="Rhea" id="RHEA:18321"/>
        <dbReference type="ChEBI" id="CHEBI:16810"/>
        <dbReference type="ChEBI" id="CHEBI:17865"/>
        <dbReference type="ChEBI" id="CHEBI:29985"/>
        <dbReference type="ChEBI" id="CHEBI:57427"/>
        <dbReference type="EC" id="2.6.1.42"/>
    </reaction>
</comment>
<dbReference type="InterPro" id="IPR036038">
    <property type="entry name" value="Aminotransferase-like"/>
</dbReference>
<dbReference type="GO" id="GO:0008652">
    <property type="term" value="P:amino acid biosynthetic process"/>
    <property type="evidence" value="ECO:0007669"/>
    <property type="project" value="UniProtKB-ARBA"/>
</dbReference>
<evidence type="ECO:0000256" key="10">
    <source>
        <dbReference type="ARBA" id="ARBA00049229"/>
    </source>
</evidence>
<evidence type="ECO:0000256" key="3">
    <source>
        <dbReference type="ARBA" id="ARBA00004931"/>
    </source>
</evidence>
<evidence type="ECO:0000256" key="6">
    <source>
        <dbReference type="ARBA" id="ARBA00013053"/>
    </source>
</evidence>
<evidence type="ECO:0000256" key="8">
    <source>
        <dbReference type="ARBA" id="ARBA00048212"/>
    </source>
</evidence>
<protein>
    <recommendedName>
        <fullName evidence="6">branched-chain-amino-acid transaminase</fullName>
        <ecNumber evidence="6">2.6.1.42</ecNumber>
    </recommendedName>
</protein>
<dbReference type="FunFam" id="3.20.10.10:FF:000002">
    <property type="entry name" value="D-alanine aminotransferase"/>
    <property type="match status" value="1"/>
</dbReference>
<dbReference type="PROSITE" id="PS00770">
    <property type="entry name" value="AA_TRANSFER_CLASS_4"/>
    <property type="match status" value="1"/>
</dbReference>
<comment type="catalytic activity">
    <reaction evidence="9">
        <text>L-isoleucine + 2-oxoglutarate = (S)-3-methyl-2-oxopentanoate + L-glutamate</text>
        <dbReference type="Rhea" id="RHEA:24801"/>
        <dbReference type="ChEBI" id="CHEBI:16810"/>
        <dbReference type="ChEBI" id="CHEBI:29985"/>
        <dbReference type="ChEBI" id="CHEBI:35146"/>
        <dbReference type="ChEBI" id="CHEBI:58045"/>
        <dbReference type="EC" id="2.6.1.42"/>
    </reaction>
</comment>
<name>A0A4R3KNJ0_9SPHI</name>
<comment type="pathway">
    <text evidence="3">Amino-acid biosynthesis; L-valine biosynthesis; L-valine from pyruvate: step 4/4.</text>
</comment>
<sequence length="290" mass="32815">MSSATFINYNGKIVNASEPLFTSGNRAFRYGDGLFETLRMIRGELPLLEMHARRLQAGMKILKFDNYQAMDAGQMESQISLLSKSNKIFSNARIRFSVYRDAGGLYTPVHNGFAFVVEMQRLEEQNYELNKKGLLIDIFPDIRTEFNLLSPFKTINSLPYVLSGVFKKEHKLDESVLLSAGGHISETTASNIFLIKNKTLFTPELSTGCIDGIMRRVVLKLAAEGGLQVQETLLPPDSLKAADEIFLTNTVRGIQWVVGYKEKRYFNRVSKSLNEALNEYMVRMWASSKL</sequence>
<dbReference type="InterPro" id="IPR018300">
    <property type="entry name" value="Aminotrans_IV_CS"/>
</dbReference>
<evidence type="ECO:0000256" key="11">
    <source>
        <dbReference type="RuleBase" id="RU004106"/>
    </source>
</evidence>
<dbReference type="CDD" id="cd00449">
    <property type="entry name" value="PLPDE_IV"/>
    <property type="match status" value="1"/>
</dbReference>
<dbReference type="InterPro" id="IPR043131">
    <property type="entry name" value="BCAT-like_N"/>
</dbReference>
<keyword evidence="13" id="KW-0032">Aminotransferase</keyword>
<dbReference type="EC" id="2.6.1.42" evidence="6"/>
<dbReference type="InterPro" id="IPR001544">
    <property type="entry name" value="Aminotrans_IV"/>
</dbReference>
<dbReference type="EMBL" id="SMAD01000009">
    <property type="protein sequence ID" value="TCS86085.1"/>
    <property type="molecule type" value="Genomic_DNA"/>
</dbReference>
<evidence type="ECO:0000313" key="13">
    <source>
        <dbReference type="EMBL" id="TCS86085.1"/>
    </source>
</evidence>
<comment type="similarity">
    <text evidence="5 11">Belongs to the class-IV pyridoxal-phosphate-dependent aminotransferase family.</text>
</comment>
<dbReference type="SUPFAM" id="SSF56752">
    <property type="entry name" value="D-aminoacid aminotransferase-like PLP-dependent enzymes"/>
    <property type="match status" value="1"/>
</dbReference>
<evidence type="ECO:0000256" key="12">
    <source>
        <dbReference type="RuleBase" id="RU004516"/>
    </source>
</evidence>
<dbReference type="GO" id="GO:0046394">
    <property type="term" value="P:carboxylic acid biosynthetic process"/>
    <property type="evidence" value="ECO:0007669"/>
    <property type="project" value="UniProtKB-ARBA"/>
</dbReference>
<evidence type="ECO:0000256" key="7">
    <source>
        <dbReference type="ARBA" id="ARBA00022898"/>
    </source>
</evidence>
<dbReference type="GO" id="GO:0004084">
    <property type="term" value="F:branched-chain-amino-acid transaminase activity"/>
    <property type="evidence" value="ECO:0007669"/>
    <property type="project" value="UniProtKB-EC"/>
</dbReference>
<keyword evidence="7 12" id="KW-0663">Pyridoxal phosphate</keyword>
<dbReference type="Pfam" id="PF01063">
    <property type="entry name" value="Aminotran_4"/>
    <property type="match status" value="1"/>
</dbReference>
<dbReference type="Gene3D" id="3.30.470.10">
    <property type="match status" value="1"/>
</dbReference>
<comment type="pathway">
    <text evidence="2">Amino-acid biosynthesis; L-isoleucine biosynthesis; L-isoleucine from 2-oxobutanoate: step 4/4.</text>
</comment>
<evidence type="ECO:0000256" key="2">
    <source>
        <dbReference type="ARBA" id="ARBA00004824"/>
    </source>
</evidence>
<organism evidence="13 14">
    <name type="scientific">Anseongella ginsenosidimutans</name>
    <dbReference type="NCBI Taxonomy" id="496056"/>
    <lineage>
        <taxon>Bacteria</taxon>
        <taxon>Pseudomonadati</taxon>
        <taxon>Bacteroidota</taxon>
        <taxon>Sphingobacteriia</taxon>
        <taxon>Sphingobacteriales</taxon>
        <taxon>Sphingobacteriaceae</taxon>
        <taxon>Anseongella</taxon>
    </lineage>
</organism>
<dbReference type="InterPro" id="IPR050571">
    <property type="entry name" value="Class-IV_PLP-Dep_Aminotrnsfr"/>
</dbReference>
<keyword evidence="14" id="KW-1185">Reference proteome</keyword>
<comment type="cofactor">
    <cofactor evidence="1 12">
        <name>pyridoxal 5'-phosphate</name>
        <dbReference type="ChEBI" id="CHEBI:597326"/>
    </cofactor>
</comment>
<evidence type="ECO:0000256" key="9">
    <source>
        <dbReference type="ARBA" id="ARBA00048798"/>
    </source>
</evidence>
<evidence type="ECO:0000256" key="5">
    <source>
        <dbReference type="ARBA" id="ARBA00009320"/>
    </source>
</evidence>
<dbReference type="PANTHER" id="PTHR42743:SF11">
    <property type="entry name" value="AMINODEOXYCHORISMATE LYASE"/>
    <property type="match status" value="1"/>
</dbReference>
<dbReference type="PANTHER" id="PTHR42743">
    <property type="entry name" value="AMINO-ACID AMINOTRANSFERASE"/>
    <property type="match status" value="1"/>
</dbReference>
<dbReference type="AlphaFoldDB" id="A0A4R3KNJ0"/>
<comment type="pathway">
    <text evidence="4">Amino-acid biosynthesis; L-leucine biosynthesis; L-leucine from 3-methyl-2-oxobutanoate: step 4/4.</text>
</comment>
<dbReference type="Gene3D" id="3.20.10.10">
    <property type="entry name" value="D-amino Acid Aminotransferase, subunit A, domain 2"/>
    <property type="match status" value="1"/>
</dbReference>
<dbReference type="OrthoDB" id="9805628at2"/>
<reference evidence="13 14" key="1">
    <citation type="submission" date="2019-03" db="EMBL/GenBank/DDBJ databases">
        <title>Genomic Encyclopedia of Type Strains, Phase IV (KMG-IV): sequencing the most valuable type-strain genomes for metagenomic binning, comparative biology and taxonomic classification.</title>
        <authorList>
            <person name="Goeker M."/>
        </authorList>
    </citation>
    <scope>NUCLEOTIDE SEQUENCE [LARGE SCALE GENOMIC DNA]</scope>
    <source>
        <strain evidence="13 14">DSM 21100</strain>
    </source>
</reference>
<evidence type="ECO:0000256" key="4">
    <source>
        <dbReference type="ARBA" id="ARBA00005072"/>
    </source>
</evidence>
<accession>A0A4R3KNJ0</accession>
<gene>
    <name evidence="13" type="ORF">EDD80_109114</name>
</gene>
<evidence type="ECO:0000313" key="14">
    <source>
        <dbReference type="Proteomes" id="UP000295807"/>
    </source>
</evidence>
<comment type="caution">
    <text evidence="13">The sequence shown here is derived from an EMBL/GenBank/DDBJ whole genome shotgun (WGS) entry which is preliminary data.</text>
</comment>
<dbReference type="Proteomes" id="UP000295807">
    <property type="component" value="Unassembled WGS sequence"/>
</dbReference>
<evidence type="ECO:0000256" key="1">
    <source>
        <dbReference type="ARBA" id="ARBA00001933"/>
    </source>
</evidence>
<keyword evidence="13" id="KW-0808">Transferase</keyword>
<dbReference type="InterPro" id="IPR043132">
    <property type="entry name" value="BCAT-like_C"/>
</dbReference>
<comment type="catalytic activity">
    <reaction evidence="8">
        <text>L-valine + 2-oxoglutarate = 3-methyl-2-oxobutanoate + L-glutamate</text>
        <dbReference type="Rhea" id="RHEA:24813"/>
        <dbReference type="ChEBI" id="CHEBI:11851"/>
        <dbReference type="ChEBI" id="CHEBI:16810"/>
        <dbReference type="ChEBI" id="CHEBI:29985"/>
        <dbReference type="ChEBI" id="CHEBI:57762"/>
        <dbReference type="EC" id="2.6.1.42"/>
    </reaction>
</comment>
<proteinExistence type="inferred from homology"/>
<dbReference type="RefSeq" id="WP_132129891.1">
    <property type="nucleotide sequence ID" value="NZ_CP042432.1"/>
</dbReference>